<feature type="non-terminal residue" evidence="1">
    <location>
        <position position="1"/>
    </location>
</feature>
<proteinExistence type="predicted"/>
<accession>A0AAD7EA18</accession>
<sequence length="92" mass="10171">TQVVYQQGTNTTWNEKSVKQVATTGQEKKRAFTLVPSISASGELLAFQAVFSGKREASLPWPGSRGYSQAEALGFRLEPSMNDSYWSTHNTQ</sequence>
<gene>
    <name evidence="1" type="ORF">DFH08DRAFT_630329</name>
</gene>
<organism evidence="1 2">
    <name type="scientific">Mycena albidolilacea</name>
    <dbReference type="NCBI Taxonomy" id="1033008"/>
    <lineage>
        <taxon>Eukaryota</taxon>
        <taxon>Fungi</taxon>
        <taxon>Dikarya</taxon>
        <taxon>Basidiomycota</taxon>
        <taxon>Agaricomycotina</taxon>
        <taxon>Agaricomycetes</taxon>
        <taxon>Agaricomycetidae</taxon>
        <taxon>Agaricales</taxon>
        <taxon>Marasmiineae</taxon>
        <taxon>Mycenaceae</taxon>
        <taxon>Mycena</taxon>
    </lineage>
</organism>
<dbReference type="EMBL" id="JARIHO010000092">
    <property type="protein sequence ID" value="KAJ7306720.1"/>
    <property type="molecule type" value="Genomic_DNA"/>
</dbReference>
<evidence type="ECO:0000313" key="2">
    <source>
        <dbReference type="Proteomes" id="UP001218218"/>
    </source>
</evidence>
<comment type="caution">
    <text evidence="1">The sequence shown here is derived from an EMBL/GenBank/DDBJ whole genome shotgun (WGS) entry which is preliminary data.</text>
</comment>
<keyword evidence="2" id="KW-1185">Reference proteome</keyword>
<feature type="non-terminal residue" evidence="1">
    <location>
        <position position="92"/>
    </location>
</feature>
<dbReference type="Proteomes" id="UP001218218">
    <property type="component" value="Unassembled WGS sequence"/>
</dbReference>
<protein>
    <submittedName>
        <fullName evidence="1">Uncharacterized protein</fullName>
    </submittedName>
</protein>
<reference evidence="1" key="1">
    <citation type="submission" date="2023-03" db="EMBL/GenBank/DDBJ databases">
        <title>Massive genome expansion in bonnet fungi (Mycena s.s.) driven by repeated elements and novel gene families across ecological guilds.</title>
        <authorList>
            <consortium name="Lawrence Berkeley National Laboratory"/>
            <person name="Harder C.B."/>
            <person name="Miyauchi S."/>
            <person name="Viragh M."/>
            <person name="Kuo A."/>
            <person name="Thoen E."/>
            <person name="Andreopoulos B."/>
            <person name="Lu D."/>
            <person name="Skrede I."/>
            <person name="Drula E."/>
            <person name="Henrissat B."/>
            <person name="Morin E."/>
            <person name="Kohler A."/>
            <person name="Barry K."/>
            <person name="LaButti K."/>
            <person name="Morin E."/>
            <person name="Salamov A."/>
            <person name="Lipzen A."/>
            <person name="Mereny Z."/>
            <person name="Hegedus B."/>
            <person name="Baldrian P."/>
            <person name="Stursova M."/>
            <person name="Weitz H."/>
            <person name="Taylor A."/>
            <person name="Grigoriev I.V."/>
            <person name="Nagy L.G."/>
            <person name="Martin F."/>
            <person name="Kauserud H."/>
        </authorList>
    </citation>
    <scope>NUCLEOTIDE SEQUENCE</scope>
    <source>
        <strain evidence="1">CBHHK002</strain>
    </source>
</reference>
<name>A0AAD7EA18_9AGAR</name>
<evidence type="ECO:0000313" key="1">
    <source>
        <dbReference type="EMBL" id="KAJ7306720.1"/>
    </source>
</evidence>
<dbReference type="AlphaFoldDB" id="A0AAD7EA18"/>